<keyword evidence="6" id="KW-0653">Protein transport</keyword>
<keyword evidence="7" id="KW-1133">Transmembrane helix</keyword>
<evidence type="ECO:0000256" key="5">
    <source>
        <dbReference type="ARBA" id="ARBA00022692"/>
    </source>
</evidence>
<organism evidence="10 11">
    <name type="scientific">Microbulbifer variabilis</name>
    <dbReference type="NCBI Taxonomy" id="266805"/>
    <lineage>
        <taxon>Bacteria</taxon>
        <taxon>Pseudomonadati</taxon>
        <taxon>Pseudomonadota</taxon>
        <taxon>Gammaproteobacteria</taxon>
        <taxon>Cellvibrionales</taxon>
        <taxon>Microbulbiferaceae</taxon>
        <taxon>Microbulbifer</taxon>
    </lineage>
</organism>
<accession>A0ABY4VDC2</accession>
<evidence type="ECO:0000313" key="11">
    <source>
        <dbReference type="Proteomes" id="UP001055658"/>
    </source>
</evidence>
<keyword evidence="5" id="KW-0812">Transmembrane</keyword>
<keyword evidence="3" id="KW-1003">Cell membrane</keyword>
<evidence type="ECO:0000256" key="8">
    <source>
        <dbReference type="ARBA" id="ARBA00023136"/>
    </source>
</evidence>
<keyword evidence="2" id="KW-0813">Transport</keyword>
<dbReference type="Gene3D" id="2.30.42.10">
    <property type="match status" value="1"/>
</dbReference>
<evidence type="ECO:0000313" key="10">
    <source>
        <dbReference type="EMBL" id="USD20417.1"/>
    </source>
</evidence>
<protein>
    <submittedName>
        <fullName evidence="10">Thioredoxin domain-containing protein</fullName>
    </submittedName>
</protein>
<dbReference type="InterPro" id="IPR013766">
    <property type="entry name" value="Thioredoxin_domain"/>
</dbReference>
<evidence type="ECO:0000256" key="2">
    <source>
        <dbReference type="ARBA" id="ARBA00022448"/>
    </source>
</evidence>
<sequence length="522" mass="59507">MKNFKLRFWLILLVIFTCVVSSCVEEEKEGLRSPKPGVGSEVVARIGRNNITLQDLDNDLQLVFYDIAEQKYNLRLARLNALVNGEANFSSKRDDIEIYLKLPEPPRIQLPESSKFIRGNQDAPVTLEMYCSYQSPHCKTIQPVIRRLLEVYKGWVRQTHFDFPLKFHREGIQAASAARCAAVQNKFWEYHDALYVLTPEFDSDTYLQLAKQLQLDIHLFEDCLSSDSPKDSVVGSRDHALDLGLKNVPVIFINGLYLKGVRNFEQYAFWVDKELQSMGIKSKEKYRWKDSETIADRNLPATRLPLMLLGVSESTVEGKSKALIAVKEASAEYFSAGQKISDNILLLRLHSNFAVIESRGGLEKLPLKGREGAEVLLTYTHGQSEELKRRIEQPLGPGTRKLIASSGVLTLGQAWLSRHLEQRQALEAKFTEAELEVEGHHLMRLEGVADNEFFTALGFQENDVLLRVNDSWVHSGQNKLWDALSSGQLIDVVFMRKGLPQRIQYVVEELSYFEKNSNTERE</sequence>
<keyword evidence="4" id="KW-0997">Cell inner membrane</keyword>
<keyword evidence="11" id="KW-1185">Reference proteome</keyword>
<name>A0ABY4VDC2_9GAMM</name>
<feature type="domain" description="Thioredoxin" evidence="9">
    <location>
        <begin position="65"/>
        <end position="276"/>
    </location>
</feature>
<dbReference type="SUPFAM" id="SSF52833">
    <property type="entry name" value="Thioredoxin-like"/>
    <property type="match status" value="1"/>
</dbReference>
<dbReference type="RefSeq" id="WP_252082753.1">
    <property type="nucleotide sequence ID" value="NZ_CP092418.1"/>
</dbReference>
<evidence type="ECO:0000256" key="1">
    <source>
        <dbReference type="ARBA" id="ARBA00004533"/>
    </source>
</evidence>
<dbReference type="InterPro" id="IPR024961">
    <property type="entry name" value="T2SS_GspC_N"/>
</dbReference>
<comment type="subcellular location">
    <subcellularLocation>
        <location evidence="1">Cell inner membrane</location>
    </subcellularLocation>
</comment>
<dbReference type="InterPro" id="IPR012336">
    <property type="entry name" value="Thioredoxin-like_fold"/>
</dbReference>
<dbReference type="PROSITE" id="PS51352">
    <property type="entry name" value="THIOREDOXIN_2"/>
    <property type="match status" value="1"/>
</dbReference>
<gene>
    <name evidence="10" type="ORF">MJO52_15205</name>
</gene>
<dbReference type="Proteomes" id="UP001055658">
    <property type="component" value="Chromosome"/>
</dbReference>
<dbReference type="Pfam" id="PF11356">
    <property type="entry name" value="T2SSC"/>
    <property type="match status" value="1"/>
</dbReference>
<evidence type="ECO:0000259" key="9">
    <source>
        <dbReference type="PROSITE" id="PS51352"/>
    </source>
</evidence>
<dbReference type="InterPro" id="IPR036034">
    <property type="entry name" value="PDZ_sf"/>
</dbReference>
<dbReference type="EMBL" id="CP092418">
    <property type="protein sequence ID" value="USD20417.1"/>
    <property type="molecule type" value="Genomic_DNA"/>
</dbReference>
<dbReference type="Gene3D" id="2.30.30.830">
    <property type="match status" value="1"/>
</dbReference>
<evidence type="ECO:0000256" key="6">
    <source>
        <dbReference type="ARBA" id="ARBA00022927"/>
    </source>
</evidence>
<evidence type="ECO:0000256" key="7">
    <source>
        <dbReference type="ARBA" id="ARBA00022989"/>
    </source>
</evidence>
<dbReference type="Pfam" id="PF13462">
    <property type="entry name" value="Thioredoxin_4"/>
    <property type="match status" value="1"/>
</dbReference>
<dbReference type="Gene3D" id="3.40.30.10">
    <property type="entry name" value="Glutaredoxin"/>
    <property type="match status" value="1"/>
</dbReference>
<dbReference type="InterPro" id="IPR036249">
    <property type="entry name" value="Thioredoxin-like_sf"/>
</dbReference>
<dbReference type="PROSITE" id="PS51257">
    <property type="entry name" value="PROKAR_LIPOPROTEIN"/>
    <property type="match status" value="1"/>
</dbReference>
<reference evidence="10" key="1">
    <citation type="submission" date="2022-02" db="EMBL/GenBank/DDBJ databases">
        <title>Coral-associated bacteria.</title>
        <authorList>
            <person name="Tang K."/>
            <person name="Wang X."/>
        </authorList>
    </citation>
    <scope>NUCLEOTIDE SEQUENCE</scope>
    <source>
        <strain evidence="10">SCSIO 43006</strain>
    </source>
</reference>
<evidence type="ECO:0000256" key="3">
    <source>
        <dbReference type="ARBA" id="ARBA00022475"/>
    </source>
</evidence>
<proteinExistence type="predicted"/>
<keyword evidence="8" id="KW-0472">Membrane</keyword>
<evidence type="ECO:0000256" key="4">
    <source>
        <dbReference type="ARBA" id="ARBA00022519"/>
    </source>
</evidence>